<protein>
    <submittedName>
        <fullName evidence="3">Uncharacterized protein</fullName>
    </submittedName>
</protein>
<proteinExistence type="predicted"/>
<dbReference type="InterPro" id="IPR008160">
    <property type="entry name" value="Collagen"/>
</dbReference>
<organism evidence="3">
    <name type="scientific">Oikopleura dioica</name>
    <name type="common">Tunicate</name>
    <dbReference type="NCBI Taxonomy" id="34765"/>
    <lineage>
        <taxon>Eukaryota</taxon>
        <taxon>Metazoa</taxon>
        <taxon>Chordata</taxon>
        <taxon>Tunicata</taxon>
        <taxon>Appendicularia</taxon>
        <taxon>Copelata</taxon>
        <taxon>Oikopleuridae</taxon>
        <taxon>Oikopleura</taxon>
    </lineage>
</organism>
<dbReference type="Pfam" id="PF01391">
    <property type="entry name" value="Collagen"/>
    <property type="match status" value="1"/>
</dbReference>
<evidence type="ECO:0000256" key="2">
    <source>
        <dbReference type="SAM" id="MobiDB-lite"/>
    </source>
</evidence>
<feature type="region of interest" description="Disordered" evidence="2">
    <location>
        <begin position="214"/>
        <end position="242"/>
    </location>
</feature>
<accession>E4YB53</accession>
<dbReference type="AlphaFoldDB" id="E4YB53"/>
<name>E4YB53_OIKDI</name>
<dbReference type="Proteomes" id="UP000011014">
    <property type="component" value="Unassembled WGS sequence"/>
</dbReference>
<evidence type="ECO:0000256" key="1">
    <source>
        <dbReference type="SAM" id="Coils"/>
    </source>
</evidence>
<sequence>MKIYSFFFPLLSASVTKNNDFEKRLDILENYQKLLISNIRLQRARINILETSMRELQEENKQLAKQVLYFVDDYDREYDYASAGSGDGSYFPNAWDMRAALVDRVRDKRQNSFPEKQIFDMEVEDIRDELKSWKHMKFDFLSQIRTLNENVATIESRCNSTIIIDERMEDIEERQSSVEWYLINAHKNKELIGPPGRPGVQGQKGELGPVREVLGPPGDPGPRGQIGFKGEPGRTGYLRGLNGLKGEKGESCDCR</sequence>
<keyword evidence="1" id="KW-0175">Coiled coil</keyword>
<gene>
    <name evidence="3" type="ORF">GSOID_T00032140001</name>
</gene>
<feature type="coiled-coil region" evidence="1">
    <location>
        <begin position="39"/>
        <end position="66"/>
    </location>
</feature>
<reference evidence="3" key="1">
    <citation type="journal article" date="2010" name="Science">
        <title>Plasticity of animal genome architecture unmasked by rapid evolution of a pelagic tunicate.</title>
        <authorList>
            <person name="Denoeud F."/>
            <person name="Henriet S."/>
            <person name="Mungpakdee S."/>
            <person name="Aury J.M."/>
            <person name="Da Silva C."/>
            <person name="Brinkmann H."/>
            <person name="Mikhaleva J."/>
            <person name="Olsen L.C."/>
            <person name="Jubin C."/>
            <person name="Canestro C."/>
            <person name="Bouquet J.M."/>
            <person name="Danks G."/>
            <person name="Poulain J."/>
            <person name="Campsteijn C."/>
            <person name="Adamski M."/>
            <person name="Cross I."/>
            <person name="Yadetie F."/>
            <person name="Muffato M."/>
            <person name="Louis A."/>
            <person name="Butcher S."/>
            <person name="Tsagkogeorga G."/>
            <person name="Konrad A."/>
            <person name="Singh S."/>
            <person name="Jensen M.F."/>
            <person name="Cong E.H."/>
            <person name="Eikeseth-Otteraa H."/>
            <person name="Noel B."/>
            <person name="Anthouard V."/>
            <person name="Porcel B.M."/>
            <person name="Kachouri-Lafond R."/>
            <person name="Nishino A."/>
            <person name="Ugolini M."/>
            <person name="Chourrout P."/>
            <person name="Nishida H."/>
            <person name="Aasland R."/>
            <person name="Huzurbazar S."/>
            <person name="Westhof E."/>
            <person name="Delsuc F."/>
            <person name="Lehrach H."/>
            <person name="Reinhardt R."/>
            <person name="Weissenbach J."/>
            <person name="Roy S.W."/>
            <person name="Artiguenave F."/>
            <person name="Postlethwait J.H."/>
            <person name="Manak J.R."/>
            <person name="Thompson E.M."/>
            <person name="Jaillon O."/>
            <person name="Du Pasquier L."/>
            <person name="Boudinot P."/>
            <person name="Liberles D.A."/>
            <person name="Volff J.N."/>
            <person name="Philippe H."/>
            <person name="Lenhard B."/>
            <person name="Roest Crollius H."/>
            <person name="Wincker P."/>
            <person name="Chourrout D."/>
        </authorList>
    </citation>
    <scope>NUCLEOTIDE SEQUENCE [LARGE SCALE GENOMIC DNA]</scope>
</reference>
<evidence type="ECO:0000313" key="3">
    <source>
        <dbReference type="EMBL" id="CBY32790.1"/>
    </source>
</evidence>
<dbReference type="EMBL" id="FN654372">
    <property type="protein sequence ID" value="CBY32790.1"/>
    <property type="molecule type" value="Genomic_DNA"/>
</dbReference>